<protein>
    <submittedName>
        <fullName evidence="1">Uncharacterized protein</fullName>
    </submittedName>
</protein>
<name>A0A0F9JTI4_9ZZZZ</name>
<comment type="caution">
    <text evidence="1">The sequence shown here is derived from an EMBL/GenBank/DDBJ whole genome shotgun (WGS) entry which is preliminary data.</text>
</comment>
<accession>A0A0F9JTI4</accession>
<organism evidence="1">
    <name type="scientific">marine sediment metagenome</name>
    <dbReference type="NCBI Taxonomy" id="412755"/>
    <lineage>
        <taxon>unclassified sequences</taxon>
        <taxon>metagenomes</taxon>
        <taxon>ecological metagenomes</taxon>
    </lineage>
</organism>
<reference evidence="1" key="1">
    <citation type="journal article" date="2015" name="Nature">
        <title>Complex archaea that bridge the gap between prokaryotes and eukaryotes.</title>
        <authorList>
            <person name="Spang A."/>
            <person name="Saw J.H."/>
            <person name="Jorgensen S.L."/>
            <person name="Zaremba-Niedzwiedzka K."/>
            <person name="Martijn J."/>
            <person name="Lind A.E."/>
            <person name="van Eijk R."/>
            <person name="Schleper C."/>
            <person name="Guy L."/>
            <person name="Ettema T.J."/>
        </authorList>
    </citation>
    <scope>NUCLEOTIDE SEQUENCE</scope>
</reference>
<dbReference type="EMBL" id="LAZR01009373">
    <property type="protein sequence ID" value="KKM73008.1"/>
    <property type="molecule type" value="Genomic_DNA"/>
</dbReference>
<dbReference type="AlphaFoldDB" id="A0A0F9JTI4"/>
<proteinExistence type="predicted"/>
<gene>
    <name evidence="1" type="ORF">LCGC14_1414870</name>
</gene>
<evidence type="ECO:0000313" key="1">
    <source>
        <dbReference type="EMBL" id="KKM73008.1"/>
    </source>
</evidence>
<sequence>MVRNFIVPHSVVHDKERWRKVAQKAMEAEWEIEMAYAHTGGEEAEIAIEMMLKELFGIDLSLSEDEEDKVG</sequence>